<feature type="DNA-binding region" description="OmpR/PhoB-type" evidence="6">
    <location>
        <begin position="1"/>
        <end position="66"/>
    </location>
</feature>
<dbReference type="InterPro" id="IPR011990">
    <property type="entry name" value="TPR-like_helical_dom_sf"/>
</dbReference>
<evidence type="ECO:0000313" key="8">
    <source>
        <dbReference type="EMBL" id="MCQ8835691.1"/>
    </source>
</evidence>
<keyword evidence="3" id="KW-0805">Transcription regulation</keyword>
<dbReference type="SMART" id="SM00862">
    <property type="entry name" value="Trans_reg_C"/>
    <property type="match status" value="1"/>
</dbReference>
<proteinExistence type="inferred from homology"/>
<name>A0A9X2RYK5_STRMQ</name>
<dbReference type="Pfam" id="PF03704">
    <property type="entry name" value="BTAD"/>
    <property type="match status" value="1"/>
</dbReference>
<dbReference type="PANTHER" id="PTHR35807:SF1">
    <property type="entry name" value="TRANSCRIPTIONAL REGULATOR REDD"/>
    <property type="match status" value="1"/>
</dbReference>
<evidence type="ECO:0000256" key="4">
    <source>
        <dbReference type="ARBA" id="ARBA00023125"/>
    </source>
</evidence>
<dbReference type="InterPro" id="IPR001867">
    <property type="entry name" value="OmpR/PhoB-type_DNA-bd"/>
</dbReference>
<keyword evidence="4 6" id="KW-0238">DNA-binding</keyword>
<comment type="similarity">
    <text evidence="1">Belongs to the AfsR/DnrI/RedD regulatory family.</text>
</comment>
<reference evidence="8" key="1">
    <citation type="submission" date="2022-06" db="EMBL/GenBank/DDBJ databases">
        <title>WGS of actinobacteria.</title>
        <authorList>
            <person name="Thawai C."/>
        </authorList>
    </citation>
    <scope>NUCLEOTIDE SEQUENCE</scope>
    <source>
        <strain evidence="8">DSM 42010</strain>
    </source>
</reference>
<dbReference type="InterPro" id="IPR036388">
    <property type="entry name" value="WH-like_DNA-bd_sf"/>
</dbReference>
<dbReference type="GO" id="GO:0003677">
    <property type="term" value="F:DNA binding"/>
    <property type="evidence" value="ECO:0007669"/>
    <property type="project" value="UniProtKB-UniRule"/>
</dbReference>
<dbReference type="InterPro" id="IPR016032">
    <property type="entry name" value="Sig_transdc_resp-reg_C-effctor"/>
</dbReference>
<evidence type="ECO:0000256" key="5">
    <source>
        <dbReference type="ARBA" id="ARBA00023163"/>
    </source>
</evidence>
<keyword evidence="5" id="KW-0804">Transcription</keyword>
<sequence>MAALLVRTGQVISKDRLMAEIWGDEAPRRADASLYVYVCQLRKFLRAASPQERRLTTCPGGYILHTDPAEIDAEDFQQFTERGRSQFRAGQYEQAAESLGFALRLWRGPAFGDGQQGPMVHAYGTWLAECRLECTELLAECSIRLGRHREVIGYLSSLIVEHPLREVFYRLLMIALYGSDRQAEALEVYRTARARLSAEIGLDPCRSLQDLHKAILTGDTSVSELLAA</sequence>
<evidence type="ECO:0000256" key="1">
    <source>
        <dbReference type="ARBA" id="ARBA00005820"/>
    </source>
</evidence>
<evidence type="ECO:0000256" key="2">
    <source>
        <dbReference type="ARBA" id="ARBA00023012"/>
    </source>
</evidence>
<dbReference type="Proteomes" id="UP001142400">
    <property type="component" value="Unassembled WGS sequence"/>
</dbReference>
<feature type="domain" description="OmpR/PhoB-type" evidence="7">
    <location>
        <begin position="1"/>
        <end position="66"/>
    </location>
</feature>
<comment type="caution">
    <text evidence="8">The sequence shown here is derived from an EMBL/GenBank/DDBJ whole genome shotgun (WGS) entry which is preliminary data.</text>
</comment>
<dbReference type="Pfam" id="PF00486">
    <property type="entry name" value="Trans_reg_C"/>
    <property type="match status" value="1"/>
</dbReference>
<dbReference type="InterPro" id="IPR051677">
    <property type="entry name" value="AfsR-DnrI-RedD_regulator"/>
</dbReference>
<gene>
    <name evidence="8" type="ORF">NQU54_43440</name>
</gene>
<evidence type="ECO:0000259" key="7">
    <source>
        <dbReference type="PROSITE" id="PS51755"/>
    </source>
</evidence>
<dbReference type="PANTHER" id="PTHR35807">
    <property type="entry name" value="TRANSCRIPTIONAL REGULATOR REDD-RELATED"/>
    <property type="match status" value="1"/>
</dbReference>
<dbReference type="Gene3D" id="1.10.10.10">
    <property type="entry name" value="Winged helix-like DNA-binding domain superfamily/Winged helix DNA-binding domain"/>
    <property type="match status" value="1"/>
</dbReference>
<dbReference type="SUPFAM" id="SSF46894">
    <property type="entry name" value="C-terminal effector domain of the bipartite response regulators"/>
    <property type="match status" value="1"/>
</dbReference>
<keyword evidence="2" id="KW-0902">Two-component regulatory system</keyword>
<dbReference type="GO" id="GO:0006355">
    <property type="term" value="P:regulation of DNA-templated transcription"/>
    <property type="evidence" value="ECO:0007669"/>
    <property type="project" value="InterPro"/>
</dbReference>
<dbReference type="AlphaFoldDB" id="A0A9X2RYK5"/>
<dbReference type="SUPFAM" id="SSF48452">
    <property type="entry name" value="TPR-like"/>
    <property type="match status" value="1"/>
</dbReference>
<accession>A0A9X2RYK5</accession>
<dbReference type="Gene3D" id="1.25.40.10">
    <property type="entry name" value="Tetratricopeptide repeat domain"/>
    <property type="match status" value="1"/>
</dbReference>
<organism evidence="8 9">
    <name type="scientific">Streptomyces malaysiensis subsp. samsunensis</name>
    <dbReference type="NCBI Taxonomy" id="459658"/>
    <lineage>
        <taxon>Bacteria</taxon>
        <taxon>Bacillati</taxon>
        <taxon>Actinomycetota</taxon>
        <taxon>Actinomycetes</taxon>
        <taxon>Kitasatosporales</taxon>
        <taxon>Streptomycetaceae</taxon>
        <taxon>Streptomyces</taxon>
        <taxon>Streptomyces violaceusniger group</taxon>
    </lineage>
</organism>
<dbReference type="GO" id="GO:0000160">
    <property type="term" value="P:phosphorelay signal transduction system"/>
    <property type="evidence" value="ECO:0007669"/>
    <property type="project" value="UniProtKB-KW"/>
</dbReference>
<protein>
    <submittedName>
        <fullName evidence="8">AfsR/SARP family transcriptional regulator</fullName>
    </submittedName>
</protein>
<evidence type="ECO:0000256" key="3">
    <source>
        <dbReference type="ARBA" id="ARBA00023015"/>
    </source>
</evidence>
<evidence type="ECO:0000313" key="9">
    <source>
        <dbReference type="Proteomes" id="UP001142400"/>
    </source>
</evidence>
<dbReference type="PROSITE" id="PS51755">
    <property type="entry name" value="OMPR_PHOB"/>
    <property type="match status" value="1"/>
</dbReference>
<dbReference type="SMART" id="SM01043">
    <property type="entry name" value="BTAD"/>
    <property type="match status" value="1"/>
</dbReference>
<evidence type="ECO:0000256" key="6">
    <source>
        <dbReference type="PROSITE-ProRule" id="PRU01091"/>
    </source>
</evidence>
<dbReference type="EMBL" id="JANIIC010000088">
    <property type="protein sequence ID" value="MCQ8835691.1"/>
    <property type="molecule type" value="Genomic_DNA"/>
</dbReference>
<keyword evidence="9" id="KW-1185">Reference proteome</keyword>
<dbReference type="CDD" id="cd15831">
    <property type="entry name" value="BTAD"/>
    <property type="match status" value="1"/>
</dbReference>
<dbReference type="InterPro" id="IPR005158">
    <property type="entry name" value="BTAD"/>
</dbReference>